<protein>
    <submittedName>
        <fullName evidence="2">Uncharacterized protein</fullName>
    </submittedName>
</protein>
<name>H6L3M0_SAPGL</name>
<keyword evidence="1" id="KW-1133">Transmembrane helix</keyword>
<keyword evidence="1" id="KW-0472">Membrane</keyword>
<gene>
    <name evidence="2" type="ordered locus">SGRA_2239</name>
</gene>
<sequence length="121" mass="13375">MLLLVRLVLRMEQMVLWVLLEQTVQMRLLVLLLLLWHFSSLAHKLSKAKTVLVELVVVVVEEPMLQRLTPVAVAAAVAAVPLAVLVVLVPMVVVDLLGSTSIATEPMVIFKIVISLHLLQV</sequence>
<dbReference type="AlphaFoldDB" id="H6L3M0"/>
<evidence type="ECO:0000313" key="3">
    <source>
        <dbReference type="Proteomes" id="UP000007519"/>
    </source>
</evidence>
<evidence type="ECO:0000256" key="1">
    <source>
        <dbReference type="SAM" id="Phobius"/>
    </source>
</evidence>
<dbReference type="KEGG" id="sgn:SGRA_2239"/>
<keyword evidence="1" id="KW-0812">Transmembrane</keyword>
<reference evidence="2 3" key="1">
    <citation type="journal article" date="2012" name="Stand. Genomic Sci.">
        <title>Complete genome sequencing and analysis of Saprospira grandis str. Lewin, a predatory marine bacterium.</title>
        <authorList>
            <person name="Saw J.H."/>
            <person name="Yuryev A."/>
            <person name="Kanbe M."/>
            <person name="Hou S."/>
            <person name="Young A.G."/>
            <person name="Aizawa S."/>
            <person name="Alam M."/>
        </authorList>
    </citation>
    <scope>NUCLEOTIDE SEQUENCE [LARGE SCALE GENOMIC DNA]</scope>
    <source>
        <strain evidence="2 3">Lewin</strain>
    </source>
</reference>
<keyword evidence="3" id="KW-1185">Reference proteome</keyword>
<evidence type="ECO:0000313" key="2">
    <source>
        <dbReference type="EMBL" id="AFC24968.1"/>
    </source>
</evidence>
<organism evidence="2 3">
    <name type="scientific">Saprospira grandis (strain Lewin)</name>
    <dbReference type="NCBI Taxonomy" id="984262"/>
    <lineage>
        <taxon>Bacteria</taxon>
        <taxon>Pseudomonadati</taxon>
        <taxon>Bacteroidota</taxon>
        <taxon>Saprospiria</taxon>
        <taxon>Saprospirales</taxon>
        <taxon>Saprospiraceae</taxon>
        <taxon>Saprospira</taxon>
    </lineage>
</organism>
<accession>H6L3M0</accession>
<dbReference type="EMBL" id="CP002831">
    <property type="protein sequence ID" value="AFC24968.1"/>
    <property type="molecule type" value="Genomic_DNA"/>
</dbReference>
<proteinExistence type="predicted"/>
<dbReference type="HOGENOM" id="CLU_2036402_0_0_10"/>
<dbReference type="Proteomes" id="UP000007519">
    <property type="component" value="Chromosome"/>
</dbReference>
<feature type="transmembrane region" description="Helical" evidence="1">
    <location>
        <begin position="72"/>
        <end position="97"/>
    </location>
</feature>